<sequence>MLQPLPYYNFYYLNKTFHEKNSTLTRTESKKKQPKDLAVFWLQSFPKALFLNLHKANK</sequence>
<dbReference type="AlphaFoldDB" id="K2PPH1"/>
<gene>
    <name evidence="1" type="ORF">C426_0437</name>
</gene>
<accession>K2PPH1</accession>
<name>K2PPH1_9LACT</name>
<dbReference type="Proteomes" id="UP000006787">
    <property type="component" value="Unassembled WGS sequence"/>
</dbReference>
<evidence type="ECO:0000313" key="1">
    <source>
        <dbReference type="EMBL" id="EKF52164.1"/>
    </source>
</evidence>
<dbReference type="PATRIC" id="fig|1231377.3.peg.439"/>
<evidence type="ECO:0000313" key="2">
    <source>
        <dbReference type="Proteomes" id="UP000006787"/>
    </source>
</evidence>
<dbReference type="EMBL" id="AMQS01000004">
    <property type="protein sequence ID" value="EKF52164.1"/>
    <property type="molecule type" value="Genomic_DNA"/>
</dbReference>
<organism evidence="1 2">
    <name type="scientific">Lactococcus garvieae DCC43</name>
    <dbReference type="NCBI Taxonomy" id="1231377"/>
    <lineage>
        <taxon>Bacteria</taxon>
        <taxon>Bacillati</taxon>
        <taxon>Bacillota</taxon>
        <taxon>Bacilli</taxon>
        <taxon>Lactobacillales</taxon>
        <taxon>Streptococcaceae</taxon>
        <taxon>Lactococcus</taxon>
    </lineage>
</organism>
<reference evidence="1 2" key="1">
    <citation type="journal article" date="2012" name="J. Bacteriol.">
        <title>Genome Sequence of the Bacteriocin-Producing Strain Lactococcus garvieae DCC43.</title>
        <authorList>
            <person name="Gabrielsen C."/>
            <person name="Brede D.A."/>
            <person name="Hernandez P.E."/>
            <person name="Nes I.F."/>
            <person name="Diep D.B."/>
        </authorList>
    </citation>
    <scope>NUCLEOTIDE SEQUENCE [LARGE SCALE GENOMIC DNA]</scope>
    <source>
        <strain evidence="1 2">DCC43</strain>
    </source>
</reference>
<proteinExistence type="predicted"/>
<protein>
    <submittedName>
        <fullName evidence="1">Uncharacterized protein</fullName>
    </submittedName>
</protein>
<comment type="caution">
    <text evidence="1">The sequence shown here is derived from an EMBL/GenBank/DDBJ whole genome shotgun (WGS) entry which is preliminary data.</text>
</comment>